<reference evidence="8" key="1">
    <citation type="submission" date="2020-05" db="EMBL/GenBank/DDBJ databases">
        <title>Phylogenomic resolution of chytrid fungi.</title>
        <authorList>
            <person name="Stajich J.E."/>
            <person name="Amses K."/>
            <person name="Simmons R."/>
            <person name="Seto K."/>
            <person name="Myers J."/>
            <person name="Bonds A."/>
            <person name="Quandt C.A."/>
            <person name="Barry K."/>
            <person name="Liu P."/>
            <person name="Grigoriev I."/>
            <person name="Longcore J.E."/>
            <person name="James T.Y."/>
        </authorList>
    </citation>
    <scope>NUCLEOTIDE SEQUENCE</scope>
    <source>
        <strain evidence="8">JEL0318</strain>
    </source>
</reference>
<feature type="transmembrane region" description="Helical" evidence="7">
    <location>
        <begin position="204"/>
        <end position="229"/>
    </location>
</feature>
<evidence type="ECO:0000256" key="4">
    <source>
        <dbReference type="ARBA" id="ARBA00022729"/>
    </source>
</evidence>
<dbReference type="InterPro" id="IPR004240">
    <property type="entry name" value="EMP70"/>
</dbReference>
<evidence type="ECO:0000256" key="2">
    <source>
        <dbReference type="ARBA" id="ARBA00005227"/>
    </source>
</evidence>
<comment type="caution">
    <text evidence="8">The sequence shown here is derived from an EMBL/GenBank/DDBJ whole genome shotgun (WGS) entry which is preliminary data.</text>
</comment>
<feature type="transmembrane region" description="Helical" evidence="7">
    <location>
        <begin position="461"/>
        <end position="482"/>
    </location>
</feature>
<dbReference type="EMBL" id="JADGJD010000011">
    <property type="protein sequence ID" value="KAJ3057107.1"/>
    <property type="molecule type" value="Genomic_DNA"/>
</dbReference>
<feature type="transmembrane region" description="Helical" evidence="7">
    <location>
        <begin position="235"/>
        <end position="254"/>
    </location>
</feature>
<keyword evidence="9" id="KW-1185">Reference proteome</keyword>
<feature type="transmembrane region" description="Helical" evidence="7">
    <location>
        <begin position="392"/>
        <end position="418"/>
    </location>
</feature>
<feature type="transmembrane region" description="Helical" evidence="7">
    <location>
        <begin position="266"/>
        <end position="295"/>
    </location>
</feature>
<name>A0AAD5XA57_9FUNG</name>
<dbReference type="GO" id="GO:0016020">
    <property type="term" value="C:membrane"/>
    <property type="evidence" value="ECO:0007669"/>
    <property type="project" value="UniProtKB-SubCell"/>
</dbReference>
<feature type="transmembrane region" description="Helical" evidence="7">
    <location>
        <begin position="301"/>
        <end position="327"/>
    </location>
</feature>
<comment type="subcellular location">
    <subcellularLocation>
        <location evidence="1">Membrane</location>
        <topology evidence="1">Multi-pass membrane protein</topology>
    </subcellularLocation>
</comment>
<evidence type="ECO:0000313" key="9">
    <source>
        <dbReference type="Proteomes" id="UP001212841"/>
    </source>
</evidence>
<keyword evidence="3 7" id="KW-0812">Transmembrane</keyword>
<accession>A0AAD5XA57</accession>
<dbReference type="GO" id="GO:0072657">
    <property type="term" value="P:protein localization to membrane"/>
    <property type="evidence" value="ECO:0007669"/>
    <property type="project" value="TreeGrafter"/>
</dbReference>
<comment type="similarity">
    <text evidence="2 7">Belongs to the nonaspanin (TM9SF) (TC 9.A.2) family.</text>
</comment>
<dbReference type="PANTHER" id="PTHR10766">
    <property type="entry name" value="TRANSMEMBRANE 9 SUPERFAMILY PROTEIN"/>
    <property type="match status" value="1"/>
</dbReference>
<organism evidence="8 9">
    <name type="scientific">Rhizophlyctis rosea</name>
    <dbReference type="NCBI Taxonomy" id="64517"/>
    <lineage>
        <taxon>Eukaryota</taxon>
        <taxon>Fungi</taxon>
        <taxon>Fungi incertae sedis</taxon>
        <taxon>Chytridiomycota</taxon>
        <taxon>Chytridiomycota incertae sedis</taxon>
        <taxon>Chytridiomycetes</taxon>
        <taxon>Rhizophlyctidales</taxon>
        <taxon>Rhizophlyctidaceae</taxon>
        <taxon>Rhizophlyctis</taxon>
    </lineage>
</organism>
<evidence type="ECO:0000313" key="8">
    <source>
        <dbReference type="EMBL" id="KAJ3057107.1"/>
    </source>
</evidence>
<dbReference type="PANTHER" id="PTHR10766:SF41">
    <property type="entry name" value="TRANSMEMBRANE 9 SUPERFAMILY MEMBER 3"/>
    <property type="match status" value="1"/>
</dbReference>
<evidence type="ECO:0000256" key="3">
    <source>
        <dbReference type="ARBA" id="ARBA00022692"/>
    </source>
</evidence>
<keyword evidence="5 7" id="KW-1133">Transmembrane helix</keyword>
<proteinExistence type="inferred from homology"/>
<evidence type="ECO:0000256" key="1">
    <source>
        <dbReference type="ARBA" id="ARBA00004141"/>
    </source>
</evidence>
<gene>
    <name evidence="8" type="ORF">HK097_000571</name>
</gene>
<dbReference type="Proteomes" id="UP001212841">
    <property type="component" value="Unassembled WGS sequence"/>
</dbReference>
<keyword evidence="6 7" id="KW-0472">Membrane</keyword>
<feature type="transmembrane region" description="Helical" evidence="7">
    <location>
        <begin position="430"/>
        <end position="449"/>
    </location>
</feature>
<evidence type="ECO:0000256" key="6">
    <source>
        <dbReference type="ARBA" id="ARBA00023136"/>
    </source>
</evidence>
<dbReference type="AlphaFoldDB" id="A0AAD5XA57"/>
<evidence type="ECO:0000256" key="7">
    <source>
        <dbReference type="RuleBase" id="RU363079"/>
    </source>
</evidence>
<protein>
    <recommendedName>
        <fullName evidence="7">Transmembrane 9 superfamily member</fullName>
    </recommendedName>
</protein>
<evidence type="ECO:0000256" key="5">
    <source>
        <dbReference type="ARBA" id="ARBA00022989"/>
    </source>
</evidence>
<feature type="transmembrane region" description="Helical" evidence="7">
    <location>
        <begin position="358"/>
        <end position="380"/>
    </location>
</feature>
<dbReference type="Pfam" id="PF02990">
    <property type="entry name" value="EMP70"/>
    <property type="match status" value="1"/>
</dbReference>
<keyword evidence="4" id="KW-0732">Signal</keyword>
<feature type="transmembrane region" description="Helical" evidence="7">
    <location>
        <begin position="132"/>
        <end position="156"/>
    </location>
</feature>
<sequence>MRFGVDQEKTELCSKKLTEKEIAMFQYAIGSNYWYQVFVDDLPTWGRVGECEGNSCAHPQLYTHRQFNIKYNEDRIISVNVTYSDEKVALPSLHDKAVDVKFTWGVKWTPTETKYEDRWDAYLDTSFFEHKIHWFSIFNSFMMVIFLTGLVGVILLRTLRRDYARYDKEEGLLDMDRDLGDEYGWKQVHGDVFRAPPNLTFISALLGTGVQLCVLTLSVIMVTIIGELYVERATMLTATVFLYALTAIIAGYYAGGFYTRNGGRNWVRCIFVTAGLWPGAVAVIALSVNFVAIHYASTRAIPFLTMLAILSIWLFLAFPLTLLGAIVGRNWSGDANFPCRINPIPRPIPDKAWYAEPLAIIALGGILPFGSIFIEMYFIFTSFWAYRLYYVYGFMLLVFIIMLIVTACVAIVATYFLLNSEDHRWHWVSFLASGSTAGYVFLYSIYYYAVVTKMYGALQTSWYFGYTGVACFGLFMMLGTVGHHAAQTFVRKIYANVKLD</sequence>